<dbReference type="EMBL" id="CP058998">
    <property type="protein sequence ID" value="QLJ52195.1"/>
    <property type="molecule type" value="Genomic_DNA"/>
</dbReference>
<feature type="transmembrane region" description="Helical" evidence="1">
    <location>
        <begin position="91"/>
        <end position="109"/>
    </location>
</feature>
<accession>A0A7D6BG32</accession>
<evidence type="ECO:0000313" key="3">
    <source>
        <dbReference type="Proteomes" id="UP000510821"/>
    </source>
</evidence>
<keyword evidence="1" id="KW-0472">Membrane</keyword>
<sequence>MDQDFIIQAIGASIVLVLVVWFINPFPSYDLRANPLSFLLMFSCSLLSLVLLEFGEMELKIKLTYESFSLLLVMIVLSALLSYGIAGFGSFLAAPYPTLTSAFFLLPILQRFITEMF</sequence>
<evidence type="ECO:0000256" key="1">
    <source>
        <dbReference type="SAM" id="Phobius"/>
    </source>
</evidence>
<dbReference type="KEGG" id="flt:Sv326_0020"/>
<keyword evidence="1" id="KW-0812">Transmembrane</keyword>
<protein>
    <submittedName>
        <fullName evidence="2">Uncharacterized protein</fullName>
    </submittedName>
</protein>
<proteinExistence type="predicted"/>
<feature type="transmembrane region" description="Helical" evidence="1">
    <location>
        <begin position="36"/>
        <end position="55"/>
    </location>
</feature>
<reference evidence="3" key="1">
    <citation type="submission" date="2020-07" db="EMBL/GenBank/DDBJ databases">
        <title>Metabolic diversity and evolutionary history of the archaeal phylum ###Micrarchaeota### uncovered from a freshwater lake metagenome.</title>
        <authorList>
            <person name="Kadnikov V.V."/>
            <person name="Savvichev A.S."/>
            <person name="Mardanov A.V."/>
            <person name="Beletsky A.V."/>
            <person name="Chupakov A.V."/>
            <person name="Kokryatskaya N.M."/>
            <person name="Pimenov N.V."/>
            <person name="Ravin N.V."/>
        </authorList>
    </citation>
    <scope>NUCLEOTIDE SEQUENCE [LARGE SCALE GENOMIC DNA]</scope>
</reference>
<evidence type="ECO:0000313" key="2">
    <source>
        <dbReference type="EMBL" id="QLJ52195.1"/>
    </source>
</evidence>
<feature type="transmembrane region" description="Helical" evidence="1">
    <location>
        <begin position="67"/>
        <end position="85"/>
    </location>
</feature>
<dbReference type="AlphaFoldDB" id="A0A7D6BG32"/>
<feature type="transmembrane region" description="Helical" evidence="1">
    <location>
        <begin position="5"/>
        <end position="24"/>
    </location>
</feature>
<gene>
    <name evidence="2" type="ORF">Sv326_0020</name>
</gene>
<organism evidence="2 3">
    <name type="scientific">Fermentimicrarchaeum limneticum</name>
    <dbReference type="NCBI Taxonomy" id="2795018"/>
    <lineage>
        <taxon>Archaea</taxon>
        <taxon>Candidatus Micrarchaeota</taxon>
        <taxon>Candidatus Fermentimicrarchaeales</taxon>
        <taxon>Candidatus Fermentimicrarchaeaceae</taxon>
        <taxon>Candidatus Fermentimicrarchaeum</taxon>
    </lineage>
</organism>
<name>A0A7D6BG32_FERL1</name>
<keyword evidence="1" id="KW-1133">Transmembrane helix</keyword>
<dbReference type="Proteomes" id="UP000510821">
    <property type="component" value="Chromosome"/>
</dbReference>